<evidence type="ECO:0000313" key="3">
    <source>
        <dbReference type="EMBL" id="MCG7937991.1"/>
    </source>
</evidence>
<organism evidence="3 4">
    <name type="scientific">Candidatus Thiodiazotropha lotti</name>
    <dbReference type="NCBI Taxonomy" id="2792787"/>
    <lineage>
        <taxon>Bacteria</taxon>
        <taxon>Pseudomonadati</taxon>
        <taxon>Pseudomonadota</taxon>
        <taxon>Gammaproteobacteria</taxon>
        <taxon>Chromatiales</taxon>
        <taxon>Sedimenticolaceae</taxon>
        <taxon>Candidatus Thiodiazotropha</taxon>
    </lineage>
</organism>
<dbReference type="PANTHER" id="PTHR31088">
    <property type="entry name" value="MEMBRANE-ASSOCIATED PROTEIN VIPP1, CHLOROPLASTIC"/>
    <property type="match status" value="1"/>
</dbReference>
<comment type="caution">
    <text evidence="3">The sequence shown here is derived from an EMBL/GenBank/DDBJ whole genome shotgun (WGS) entry which is preliminary data.</text>
</comment>
<protein>
    <submittedName>
        <fullName evidence="3">PspA/IM30 family protein</fullName>
    </submittedName>
</protein>
<evidence type="ECO:0000256" key="1">
    <source>
        <dbReference type="ARBA" id="ARBA00043985"/>
    </source>
</evidence>
<dbReference type="AlphaFoldDB" id="A0A9E4K3G4"/>
<proteinExistence type="inferred from homology"/>
<dbReference type="Proteomes" id="UP000886687">
    <property type="component" value="Unassembled WGS sequence"/>
</dbReference>
<evidence type="ECO:0000256" key="2">
    <source>
        <dbReference type="SAM" id="Coils"/>
    </source>
</evidence>
<dbReference type="PANTHER" id="PTHR31088:SF6">
    <property type="entry name" value="PHAGE SHOCK PROTEIN A"/>
    <property type="match status" value="1"/>
</dbReference>
<keyword evidence="2" id="KW-0175">Coiled coil</keyword>
<feature type="coiled-coil region" evidence="2">
    <location>
        <begin position="93"/>
        <end position="141"/>
    </location>
</feature>
<sequence length="219" mass="25498">MSLFKRLSLTIRSQLDDAVSRIENHDAIIDAALQESRDAIARLKLQQSRMNRKLDGIDSQIDTLHKDEQRWVERAKSLTKHDEAQAITCLEQRDRCSDKLKQLQQQRDQCTEMTFRLSKNLLKLEQKLINDEQRLQEFRGRDLTTKAESAVQDVICSDASNLEQTFDRWELSITRNEMKQQGADPLISETDALEERFQREERLAAHKAELKALMEGDSQ</sequence>
<evidence type="ECO:0000313" key="4">
    <source>
        <dbReference type="Proteomes" id="UP000886687"/>
    </source>
</evidence>
<accession>A0A9E4K3G4</accession>
<reference evidence="3" key="1">
    <citation type="journal article" date="2021" name="Proc. Natl. Acad. Sci. U.S.A.">
        <title>Global biogeography of chemosynthetic symbionts reveals both localized and globally distributed symbiont groups. .</title>
        <authorList>
            <person name="Osvatic J.T."/>
            <person name="Wilkins L.G.E."/>
            <person name="Leibrecht L."/>
            <person name="Leray M."/>
            <person name="Zauner S."/>
            <person name="Polzin J."/>
            <person name="Camacho Y."/>
            <person name="Gros O."/>
            <person name="van Gils J.A."/>
            <person name="Eisen J.A."/>
            <person name="Petersen J.M."/>
            <person name="Yuen B."/>
        </authorList>
    </citation>
    <scope>NUCLEOTIDE SEQUENCE</scope>
    <source>
        <strain evidence="3">MAGL173</strain>
    </source>
</reference>
<dbReference type="EMBL" id="JAEPDI010000001">
    <property type="protein sequence ID" value="MCG7937991.1"/>
    <property type="molecule type" value="Genomic_DNA"/>
</dbReference>
<dbReference type="InterPro" id="IPR007157">
    <property type="entry name" value="PspA_VIPP1"/>
</dbReference>
<gene>
    <name evidence="3" type="ORF">JAZ04_03920</name>
</gene>
<dbReference type="Pfam" id="PF04012">
    <property type="entry name" value="PspA_IM30"/>
    <property type="match status" value="1"/>
</dbReference>
<comment type="similarity">
    <text evidence="1">Belongs to the PspA/Vipp/IM30 family.</text>
</comment>
<name>A0A9E4K3G4_9GAMM</name>